<accession>A0AAC9WJQ7</accession>
<dbReference type="KEGG" id="slz:B5P37_08585"/>
<dbReference type="Proteomes" id="UP000242864">
    <property type="component" value="Chromosome"/>
</dbReference>
<gene>
    <name evidence="1" type="ORF">B5P37_08585</name>
</gene>
<reference evidence="1 2" key="1">
    <citation type="submission" date="2017-04" db="EMBL/GenBank/DDBJ databases">
        <authorList>
            <person name="Veseli I.A."/>
            <person name="Tang C."/>
            <person name="Pombert J.-F."/>
        </authorList>
    </citation>
    <scope>NUCLEOTIDE SEQUENCE [LARGE SCALE GENOMIC DNA]</scope>
    <source>
        <strain evidence="1 2">ATCC 700373</strain>
    </source>
</reference>
<evidence type="ECO:0000313" key="1">
    <source>
        <dbReference type="EMBL" id="ARJ51363.1"/>
    </source>
</evidence>
<keyword evidence="2" id="KW-1185">Reference proteome</keyword>
<dbReference type="AlphaFoldDB" id="A0AAC9WJQ7"/>
<name>A0AAC9WJQ7_9STAP</name>
<proteinExistence type="predicted"/>
<sequence length="68" mass="7862">MEVIYFGVDTVEEYLKSFGLITKNKKNHLKILDAYPPLPDYIINKIIVEVNENSPLIIENWKAGKNKV</sequence>
<organism evidence="1 2">
    <name type="scientific">Staphylococcus lutrae</name>
    <dbReference type="NCBI Taxonomy" id="155085"/>
    <lineage>
        <taxon>Bacteria</taxon>
        <taxon>Bacillati</taxon>
        <taxon>Bacillota</taxon>
        <taxon>Bacilli</taxon>
        <taxon>Bacillales</taxon>
        <taxon>Staphylococcaceae</taxon>
        <taxon>Staphylococcus</taxon>
    </lineage>
</organism>
<protein>
    <submittedName>
        <fullName evidence="1">Uncharacterized protein</fullName>
    </submittedName>
</protein>
<dbReference type="RefSeq" id="WP_085237830.1">
    <property type="nucleotide sequence ID" value="NZ_CP020773.1"/>
</dbReference>
<evidence type="ECO:0000313" key="2">
    <source>
        <dbReference type="Proteomes" id="UP000242864"/>
    </source>
</evidence>
<dbReference type="EMBL" id="CP020773">
    <property type="protein sequence ID" value="ARJ51363.1"/>
    <property type="molecule type" value="Genomic_DNA"/>
</dbReference>